<dbReference type="AlphaFoldDB" id="M4BJN3"/>
<dbReference type="EMBL" id="JH598326">
    <property type="status" value="NOT_ANNOTATED_CDS"/>
    <property type="molecule type" value="Genomic_DNA"/>
</dbReference>
<evidence type="ECO:0000313" key="2">
    <source>
        <dbReference type="Proteomes" id="UP000011713"/>
    </source>
</evidence>
<dbReference type="EnsemblProtists" id="HpaT806609">
    <property type="protein sequence ID" value="HpaP806609"/>
    <property type="gene ID" value="HpaG806609"/>
</dbReference>
<keyword evidence="2" id="KW-1185">Reference proteome</keyword>
<protein>
    <submittedName>
        <fullName evidence="1">Uncharacterized protein</fullName>
    </submittedName>
</protein>
<dbReference type="HOGENOM" id="CLU_1513370_0_0_1"/>
<dbReference type="VEuPathDB" id="FungiDB:HpaG806612"/>
<sequence>MITNADLGGTTIEIMIIVVESPLRQHRQKICGQHSTSVEHIETLTCMTRRATKALTIRRATSTPTLTRTGWMEAGAEASHTRQFSNRQEQPRTYAPPVSRLNWSFDRCKRPDGTKRPDSSRECLTYGPCGSCGATGHDAHICRRRCKFCKKVHEVGRCELFARSEKLTKFIKTRWTSR</sequence>
<dbReference type="Proteomes" id="UP000011713">
    <property type="component" value="Unassembled WGS sequence"/>
</dbReference>
<reference evidence="2" key="1">
    <citation type="journal article" date="2010" name="Science">
        <title>Signatures of adaptation to obligate biotrophy in the Hyaloperonospora arabidopsidis genome.</title>
        <authorList>
            <person name="Baxter L."/>
            <person name="Tripathy S."/>
            <person name="Ishaque N."/>
            <person name="Boot N."/>
            <person name="Cabral A."/>
            <person name="Kemen E."/>
            <person name="Thines M."/>
            <person name="Ah-Fong A."/>
            <person name="Anderson R."/>
            <person name="Badejoko W."/>
            <person name="Bittner-Eddy P."/>
            <person name="Boore J.L."/>
            <person name="Chibucos M.C."/>
            <person name="Coates M."/>
            <person name="Dehal P."/>
            <person name="Delehaunty K."/>
            <person name="Dong S."/>
            <person name="Downton P."/>
            <person name="Dumas B."/>
            <person name="Fabro G."/>
            <person name="Fronick C."/>
            <person name="Fuerstenberg S.I."/>
            <person name="Fulton L."/>
            <person name="Gaulin E."/>
            <person name="Govers F."/>
            <person name="Hughes L."/>
            <person name="Humphray S."/>
            <person name="Jiang R.H."/>
            <person name="Judelson H."/>
            <person name="Kamoun S."/>
            <person name="Kyung K."/>
            <person name="Meijer H."/>
            <person name="Minx P."/>
            <person name="Morris P."/>
            <person name="Nelson J."/>
            <person name="Phuntumart V."/>
            <person name="Qutob D."/>
            <person name="Rehmany A."/>
            <person name="Rougon-Cardoso A."/>
            <person name="Ryden P."/>
            <person name="Torto-Alalibo T."/>
            <person name="Studholme D."/>
            <person name="Wang Y."/>
            <person name="Win J."/>
            <person name="Wood J."/>
            <person name="Clifton S.W."/>
            <person name="Rogers J."/>
            <person name="Van den Ackerveken G."/>
            <person name="Jones J.D."/>
            <person name="McDowell J.M."/>
            <person name="Beynon J."/>
            <person name="Tyler B.M."/>
        </authorList>
    </citation>
    <scope>NUCLEOTIDE SEQUENCE [LARGE SCALE GENOMIC DNA]</scope>
    <source>
        <strain evidence="2">Emoy2</strain>
    </source>
</reference>
<proteinExistence type="predicted"/>
<name>M4BJN3_HYAAE</name>
<dbReference type="STRING" id="559515.M4BJN3"/>
<dbReference type="EnsemblProtists" id="HpaT806612">
    <property type="protein sequence ID" value="HpaP806612"/>
    <property type="gene ID" value="HpaG806612"/>
</dbReference>
<dbReference type="VEuPathDB" id="FungiDB:HpaG806609"/>
<dbReference type="InParanoid" id="M4BJN3"/>
<reference evidence="1" key="2">
    <citation type="submission" date="2015-06" db="UniProtKB">
        <authorList>
            <consortium name="EnsemblProtists"/>
        </authorList>
    </citation>
    <scope>IDENTIFICATION</scope>
    <source>
        <strain evidence="1">Emoy2</strain>
    </source>
</reference>
<evidence type="ECO:0000313" key="1">
    <source>
        <dbReference type="EnsemblProtists" id="HpaP806612"/>
    </source>
</evidence>
<organism evidence="1 2">
    <name type="scientific">Hyaloperonospora arabidopsidis (strain Emoy2)</name>
    <name type="common">Downy mildew agent</name>
    <name type="synonym">Peronospora arabidopsidis</name>
    <dbReference type="NCBI Taxonomy" id="559515"/>
    <lineage>
        <taxon>Eukaryota</taxon>
        <taxon>Sar</taxon>
        <taxon>Stramenopiles</taxon>
        <taxon>Oomycota</taxon>
        <taxon>Peronosporomycetes</taxon>
        <taxon>Peronosporales</taxon>
        <taxon>Peronosporaceae</taxon>
        <taxon>Hyaloperonospora</taxon>
    </lineage>
</organism>
<accession>M4BJN3</accession>